<dbReference type="Pfam" id="PF00005">
    <property type="entry name" value="ABC_tran"/>
    <property type="match status" value="1"/>
</dbReference>
<dbReference type="SMART" id="SM00382">
    <property type="entry name" value="AAA"/>
    <property type="match status" value="1"/>
</dbReference>
<dbReference type="Gene3D" id="3.40.50.300">
    <property type="entry name" value="P-loop containing nucleotide triphosphate hydrolases"/>
    <property type="match status" value="1"/>
</dbReference>
<dbReference type="GO" id="GO:0055085">
    <property type="term" value="P:transmembrane transport"/>
    <property type="evidence" value="ECO:0007669"/>
    <property type="project" value="UniProtKB-ARBA"/>
</dbReference>
<keyword evidence="5" id="KW-0547">Nucleotide-binding</keyword>
<name>A0A2N3PQ15_9PROT</name>
<dbReference type="InterPro" id="IPR003439">
    <property type="entry name" value="ABC_transporter-like_ATP-bd"/>
</dbReference>
<dbReference type="CDD" id="cd03257">
    <property type="entry name" value="ABC_NikE_OppD_transporters"/>
    <property type="match status" value="1"/>
</dbReference>
<feature type="domain" description="ABC transporter" evidence="8">
    <location>
        <begin position="9"/>
        <end position="255"/>
    </location>
</feature>
<evidence type="ECO:0000256" key="6">
    <source>
        <dbReference type="ARBA" id="ARBA00022840"/>
    </source>
</evidence>
<dbReference type="GO" id="GO:0005524">
    <property type="term" value="F:ATP binding"/>
    <property type="evidence" value="ECO:0007669"/>
    <property type="project" value="UniProtKB-KW"/>
</dbReference>
<evidence type="ECO:0000313" key="9">
    <source>
        <dbReference type="EMBL" id="PKU22495.1"/>
    </source>
</evidence>
<dbReference type="AlphaFoldDB" id="A0A2N3PQ15"/>
<dbReference type="InterPro" id="IPR013563">
    <property type="entry name" value="Oligopep_ABC_C"/>
</dbReference>
<accession>A0A2N3PQ15</accession>
<evidence type="ECO:0000256" key="2">
    <source>
        <dbReference type="ARBA" id="ARBA00005417"/>
    </source>
</evidence>
<evidence type="ECO:0000256" key="4">
    <source>
        <dbReference type="ARBA" id="ARBA00022475"/>
    </source>
</evidence>
<dbReference type="GO" id="GO:0016887">
    <property type="term" value="F:ATP hydrolysis activity"/>
    <property type="evidence" value="ECO:0007669"/>
    <property type="project" value="InterPro"/>
</dbReference>
<dbReference type="GO" id="GO:0015833">
    <property type="term" value="P:peptide transport"/>
    <property type="evidence" value="ECO:0007669"/>
    <property type="project" value="InterPro"/>
</dbReference>
<dbReference type="InterPro" id="IPR050388">
    <property type="entry name" value="ABC_Ni/Peptide_Import"/>
</dbReference>
<dbReference type="PROSITE" id="PS50893">
    <property type="entry name" value="ABC_TRANSPORTER_2"/>
    <property type="match status" value="1"/>
</dbReference>
<dbReference type="RefSeq" id="WP_101252693.1">
    <property type="nucleotide sequence ID" value="NZ_PIUM01000031.1"/>
</dbReference>
<evidence type="ECO:0000256" key="5">
    <source>
        <dbReference type="ARBA" id="ARBA00022741"/>
    </source>
</evidence>
<dbReference type="Pfam" id="PF08352">
    <property type="entry name" value="oligo_HPY"/>
    <property type="match status" value="1"/>
</dbReference>
<dbReference type="PANTHER" id="PTHR43297:SF2">
    <property type="entry name" value="DIPEPTIDE TRANSPORT ATP-BINDING PROTEIN DPPD"/>
    <property type="match status" value="1"/>
</dbReference>
<evidence type="ECO:0000256" key="1">
    <source>
        <dbReference type="ARBA" id="ARBA00004417"/>
    </source>
</evidence>
<gene>
    <name evidence="9" type="primary">dppD</name>
    <name evidence="9" type="ORF">CWS72_21450</name>
</gene>
<dbReference type="FunFam" id="3.40.50.300:FF:000016">
    <property type="entry name" value="Oligopeptide ABC transporter ATP-binding component"/>
    <property type="match status" value="1"/>
</dbReference>
<comment type="caution">
    <text evidence="9">The sequence shown here is derived from an EMBL/GenBank/DDBJ whole genome shotgun (WGS) entry which is preliminary data.</text>
</comment>
<protein>
    <submittedName>
        <fullName evidence="9">Dipeptide ABC transporter ATP-binding protein DppD</fullName>
    </submittedName>
</protein>
<dbReference type="Proteomes" id="UP000233293">
    <property type="component" value="Unassembled WGS sequence"/>
</dbReference>
<dbReference type="EMBL" id="PIUM01000031">
    <property type="protein sequence ID" value="PKU22495.1"/>
    <property type="molecule type" value="Genomic_DNA"/>
</dbReference>
<dbReference type="SUPFAM" id="SSF52540">
    <property type="entry name" value="P-loop containing nucleoside triphosphate hydrolases"/>
    <property type="match status" value="1"/>
</dbReference>
<dbReference type="PANTHER" id="PTHR43297">
    <property type="entry name" value="OLIGOPEPTIDE TRANSPORT ATP-BINDING PROTEIN APPD"/>
    <property type="match status" value="1"/>
</dbReference>
<dbReference type="OrthoDB" id="37801at2"/>
<evidence type="ECO:0000256" key="3">
    <source>
        <dbReference type="ARBA" id="ARBA00022448"/>
    </source>
</evidence>
<evidence type="ECO:0000256" key="7">
    <source>
        <dbReference type="ARBA" id="ARBA00023136"/>
    </source>
</evidence>
<keyword evidence="4" id="KW-1003">Cell membrane</keyword>
<dbReference type="InterPro" id="IPR003593">
    <property type="entry name" value="AAA+_ATPase"/>
</dbReference>
<keyword evidence="7" id="KW-0472">Membrane</keyword>
<comment type="subcellular location">
    <subcellularLocation>
        <location evidence="1">Cell inner membrane</location>
        <topology evidence="1">Peripheral membrane protein</topology>
    </subcellularLocation>
</comment>
<dbReference type="GO" id="GO:0005886">
    <property type="term" value="C:plasma membrane"/>
    <property type="evidence" value="ECO:0007669"/>
    <property type="project" value="UniProtKB-SubCell"/>
</dbReference>
<keyword evidence="10" id="KW-1185">Reference proteome</keyword>
<dbReference type="NCBIfam" id="TIGR01727">
    <property type="entry name" value="oligo_HPY"/>
    <property type="match status" value="1"/>
</dbReference>
<dbReference type="InterPro" id="IPR027417">
    <property type="entry name" value="P-loop_NTPase"/>
</dbReference>
<sequence>MTAASGELLVIRDLVVERPGVRLLDSVALSIGKGETLSLVGESGCGKSLSALAILGLLPEGVRHARGEILFEDEDLARASPRRLRQIRGKSIGLVMQDPMSSLDPVLQIGAQMEEAIRTHLPLSARQARGRALELLDLAGVPEPLRRYGQYPHQLSGGLRQRVSIATAISCTPRLLIADEPTTALDVTTQVQVLDLLDRLRRELSMALLLITHDLSIVARRADKVCVMYAGRVVERAGVDDFFAHPRHPYSKGLLHSSLGAGTPLHHRFDRLPEITGSIASAAGQSGCPFAPRCDQAEAACGKTLSWPGTTDSRDHFSACLHPNPEESA</sequence>
<evidence type="ECO:0000259" key="8">
    <source>
        <dbReference type="PROSITE" id="PS50893"/>
    </source>
</evidence>
<proteinExistence type="inferred from homology"/>
<comment type="similarity">
    <text evidence="2">Belongs to the ABC transporter superfamily.</text>
</comment>
<reference evidence="10" key="1">
    <citation type="submission" date="2017-12" db="EMBL/GenBank/DDBJ databases">
        <title>Draft genome sequence of Telmatospirillum siberiense 26-4b1T, an acidotolerant peatland alphaproteobacterium potentially involved in sulfur cycling.</title>
        <authorList>
            <person name="Hausmann B."/>
            <person name="Pjevac P."/>
            <person name="Schreck K."/>
            <person name="Herbold C.W."/>
            <person name="Daims H."/>
            <person name="Wagner M."/>
            <person name="Pester M."/>
            <person name="Loy A."/>
        </authorList>
    </citation>
    <scope>NUCLEOTIDE SEQUENCE [LARGE SCALE GENOMIC DNA]</scope>
    <source>
        <strain evidence="10">26-4b1</strain>
    </source>
</reference>
<organism evidence="9 10">
    <name type="scientific">Telmatospirillum siberiense</name>
    <dbReference type="NCBI Taxonomy" id="382514"/>
    <lineage>
        <taxon>Bacteria</taxon>
        <taxon>Pseudomonadati</taxon>
        <taxon>Pseudomonadota</taxon>
        <taxon>Alphaproteobacteria</taxon>
        <taxon>Rhodospirillales</taxon>
        <taxon>Rhodospirillaceae</taxon>
        <taxon>Telmatospirillum</taxon>
    </lineage>
</organism>
<keyword evidence="3" id="KW-0813">Transport</keyword>
<keyword evidence="6 9" id="KW-0067">ATP-binding</keyword>
<evidence type="ECO:0000313" key="10">
    <source>
        <dbReference type="Proteomes" id="UP000233293"/>
    </source>
</evidence>